<gene>
    <name evidence="1" type="ORF">NE237_008083</name>
</gene>
<keyword evidence="2" id="KW-1185">Reference proteome</keyword>
<sequence>MDDSSLLSSSPLPQFHFLISYLRKVFHFLLHDSAPKNRALEVGALERHQLIQIFNVIFLSAASGSHHHYLLFEESILILNFEFVKGFESCRLSIADGPPIANLQLLLLLFATAGDSANTVDA</sequence>
<evidence type="ECO:0000313" key="1">
    <source>
        <dbReference type="EMBL" id="KAJ4974909.1"/>
    </source>
</evidence>
<accession>A0A9Q0QX32</accession>
<protein>
    <submittedName>
        <fullName evidence="1">Uncharacterized protein</fullName>
    </submittedName>
</protein>
<dbReference type="AlphaFoldDB" id="A0A9Q0QX32"/>
<name>A0A9Q0QX32_9MAGN</name>
<reference evidence="1" key="1">
    <citation type="journal article" date="2023" name="Plant J.">
        <title>The genome of the king protea, Protea cynaroides.</title>
        <authorList>
            <person name="Chang J."/>
            <person name="Duong T.A."/>
            <person name="Schoeman C."/>
            <person name="Ma X."/>
            <person name="Roodt D."/>
            <person name="Barker N."/>
            <person name="Li Z."/>
            <person name="Van de Peer Y."/>
            <person name="Mizrachi E."/>
        </authorList>
    </citation>
    <scope>NUCLEOTIDE SEQUENCE</scope>
    <source>
        <tissue evidence="1">Young leaves</tissue>
    </source>
</reference>
<proteinExistence type="predicted"/>
<comment type="caution">
    <text evidence="1">The sequence shown here is derived from an EMBL/GenBank/DDBJ whole genome shotgun (WGS) entry which is preliminary data.</text>
</comment>
<dbReference type="Proteomes" id="UP001141806">
    <property type="component" value="Unassembled WGS sequence"/>
</dbReference>
<evidence type="ECO:0000313" key="2">
    <source>
        <dbReference type="Proteomes" id="UP001141806"/>
    </source>
</evidence>
<organism evidence="1 2">
    <name type="scientific">Protea cynaroides</name>
    <dbReference type="NCBI Taxonomy" id="273540"/>
    <lineage>
        <taxon>Eukaryota</taxon>
        <taxon>Viridiplantae</taxon>
        <taxon>Streptophyta</taxon>
        <taxon>Embryophyta</taxon>
        <taxon>Tracheophyta</taxon>
        <taxon>Spermatophyta</taxon>
        <taxon>Magnoliopsida</taxon>
        <taxon>Proteales</taxon>
        <taxon>Proteaceae</taxon>
        <taxon>Protea</taxon>
    </lineage>
</organism>
<dbReference type="EMBL" id="JAMYWD010000004">
    <property type="protein sequence ID" value="KAJ4974909.1"/>
    <property type="molecule type" value="Genomic_DNA"/>
</dbReference>